<dbReference type="InterPro" id="IPR016036">
    <property type="entry name" value="Malonyl_transacylase_ACP-bd"/>
</dbReference>
<feature type="domain" description="Ketosynthase family 3 (KS3)" evidence="6">
    <location>
        <begin position="668"/>
        <end position="1104"/>
    </location>
</feature>
<keyword evidence="8" id="KW-1185">Reference proteome</keyword>
<sequence>MAADTGEVRDGAERREPPPIRRPDERPATEIIGVTPFGRPAAPLAVAVARAGGLGVLDLGRGRAAALAALADVRRWWRGPFGVRVPADCEVRPAELPDTVEAVLVDAPALIRDDSLDVAGFARGRRLLIEVVDPGEAAAALPVAQGLTGTGGTGLIARGCEAGGRVGELTAFVLLQCLAADPAVDVPVYAAGGIGPHTAGAAVAGGAAGVVLDAQLALVREMDLPAPVVAALTAMDGGETAVVDGHRVYARPGLPGEEGLPVGQDGPLAASLAARYKTAGGVVQAVRNEIVEHLAAAVRAAPLAPRPGAAPPVVQGPMTQVSDDPGFAEAVARAGGLPFLALALKDGDRVRELLAETADRLGTLPWGVGVLGFAPREVREAQLAAVRAAAPPFAVVAGGGPAQAAPLEDAGISTFLHVPAPELLERFLAEGARRFVFEGQECGGHVGPRASFPLWEAQVERLMGFGGDAAELSVMFAGGIHDARSAAMVAALAGPLAARGAEIRVLMGTAYLFTAEAVEAGSILPGYQDAAVECAGTALLETSPGHATRCARTPYVIAFEEARRELTAVGMPKREVWRRLEELNLGRLRVASKGLRRRPSLPDPQPVGPAEQRAEGLFMIGQVAALRSARTAVADLHAEVTEGATALLAARAAELGIPADPAAAPARPADIAIVGMACVFPGAPDAGAYWANIVGGVDSVTEVPAGRWDAGLYFGPAEDGRTPSRWGGFIPDVPFDALAYGIPPNALGSVEPVQLLALEVASRALRDAGYADRPFDRSRASVYFGADGAGDLAAAYGIRATLPSYLGEVPPGLDEQLPRPTDDSFPGVLTNVIAGRIANRLDLGGANYTVDAACAASLAALDAACKDLAAGGSDLVLCGGADLHNGIRDYLLFASVRALSPSGRCAAFDASADGIALGEGVACVALKRLADAERDGDRVYAVVRSVAGSSDGRSLGLTAPRARGQRLALERAYERAGVAPSGVGLVEAHGTGTEVGDRTELDTLAAAFAGAAPGSVTLGSVKSQIGHTKCAAGLAGLIKTAYALHTGVLPGTLHLERPNEAWDPAGPFAFGRTARPWPAAPGDRYAGVSGFGFGGANFHAVLSGYDGAPEPESGLAEWPAELFLVRGEDRDAARAEIDRIRALPGSLRARARACASGEGRVQVALVATGPDDLADKLDAAAGFRAAPGVFVASGEPVPPSRVAFLFPGQGSQRPDMLADLFVAFPRLQRLLRLGGGRYAAAMFPPAAFTPDGERRRRDALTDTRVAQPALGIAGLAVHRLLASVGVRPGLAAGHSYGELAALCAAGVFDEDGLVELSAARAEAVLRAAGPEPGAMAAVAASLREVREAITGVSEIVIANHNAPRQVVVSGTEAGLERALAVLAERGVRAERVPVACAFHSPLVAPAAAAFRADLAARDPRPPAFPVWSNTTAAPHEGDPADLAATLAGQLAAPVRFVEQIEAMHAAGARVFVEAGPGRVLTGLVGAILDGRPHTAVSCDVPGERGLRRFLLALAELAAAGVPVDPLPLFAGRDAPAPSEEPGWLVNGHLVRTADGGYPDGALRPARRVGAQRVTGGTMSERPEPGSEAAVLEFLRAGREMVAAQREVVLRHLGSPGAAPPPPPPAPPVPSPRAPRPVPRDEAPAPDVRASVLSVIGARTGYPESMLGDDLDLEADLSIDSIKRSVIAAELAERVGLAADEATLEQLARITTIGGIVRRLRADLTSRPGLYQAPRRRVPVPGTPKPGTHVGTSALSGPAPLEEAPAGGGGLVRQVVRTVPLEPLPVPDGAGAAFAGRRFLIVDDGRGIALELADLLERHGAQVRTPPTLAAEGDAEGDAGGDTADEEACDGLVHLAALRPGATAVLPSAYEGIRRALAGGLRWLVVASGAGGGFGQGREGGPVGDPVPGAGLRGLARTVAREYPETLVRAVDVDTKDTPKAIAERILAEMSHAEQPVVVGHEGDARRGLTVVRADLAGAPVTGLGPDGVVLLTGGARGITARVARALAATSGCHIEVMGRTEEAEPAFADLADEAALRKALVARGGRTPAQVEATVRRVLAEREVRRNLEALRADAASVRYHAGDVRDPAAVRDVVERVYLRHGRLDGVVHGAGLVDDRLVRDKEPGSFERVYRTKVDGACALAAAVRPDVGFFVVFGSVAGVHGNRGQADYAAANDACDTLAHVWRTRLKGRVLVADWGPWAGGGMVSPELAREYARRGVGLIDPDAGTAALLREIAHGDETQVVFTGTAAPAPTSRAPWNGTAR</sequence>
<proteinExistence type="predicted"/>
<dbReference type="InterPro" id="IPR001227">
    <property type="entry name" value="Ac_transferase_dom_sf"/>
</dbReference>
<evidence type="ECO:0000256" key="1">
    <source>
        <dbReference type="ARBA" id="ARBA00022450"/>
    </source>
</evidence>
<dbReference type="EMBL" id="WOFH01000002">
    <property type="protein sequence ID" value="MUN36025.1"/>
    <property type="molecule type" value="Genomic_DNA"/>
</dbReference>
<dbReference type="GO" id="GO:0004312">
    <property type="term" value="F:fatty acid synthase activity"/>
    <property type="evidence" value="ECO:0007669"/>
    <property type="project" value="TreeGrafter"/>
</dbReference>
<feature type="compositionally biased region" description="Pro residues" evidence="5">
    <location>
        <begin position="1617"/>
        <end position="1636"/>
    </location>
</feature>
<dbReference type="SUPFAM" id="SSF52151">
    <property type="entry name" value="FabD/lysophospholipase-like"/>
    <property type="match status" value="1"/>
</dbReference>
<dbReference type="Pfam" id="PF03060">
    <property type="entry name" value="NMO"/>
    <property type="match status" value="1"/>
</dbReference>
<evidence type="ECO:0000256" key="2">
    <source>
        <dbReference type="ARBA" id="ARBA00022553"/>
    </source>
</evidence>
<dbReference type="Gene3D" id="3.40.50.720">
    <property type="entry name" value="NAD(P)-binding Rossmann-like Domain"/>
    <property type="match status" value="1"/>
</dbReference>
<dbReference type="InterPro" id="IPR013785">
    <property type="entry name" value="Aldolase_TIM"/>
</dbReference>
<dbReference type="SUPFAM" id="SSF51735">
    <property type="entry name" value="NAD(P)-binding Rossmann-fold domains"/>
    <property type="match status" value="2"/>
</dbReference>
<evidence type="ECO:0000256" key="5">
    <source>
        <dbReference type="SAM" id="MobiDB-lite"/>
    </source>
</evidence>
<dbReference type="InterPro" id="IPR013968">
    <property type="entry name" value="PKS_KR"/>
</dbReference>
<dbReference type="SUPFAM" id="SSF51412">
    <property type="entry name" value="Inosine monophosphate dehydrogenase (IMPDH)"/>
    <property type="match status" value="2"/>
</dbReference>
<dbReference type="SMART" id="SM00825">
    <property type="entry name" value="PKS_KS"/>
    <property type="match status" value="1"/>
</dbReference>
<evidence type="ECO:0000256" key="3">
    <source>
        <dbReference type="ARBA" id="ARBA00022679"/>
    </source>
</evidence>
<feature type="region of interest" description="Disordered" evidence="5">
    <location>
        <begin position="1732"/>
        <end position="1758"/>
    </location>
</feature>
<dbReference type="PANTHER" id="PTHR43775">
    <property type="entry name" value="FATTY ACID SYNTHASE"/>
    <property type="match status" value="1"/>
</dbReference>
<dbReference type="CDD" id="cd08953">
    <property type="entry name" value="KR_2_SDR_x"/>
    <property type="match status" value="1"/>
</dbReference>
<dbReference type="SMART" id="SM00822">
    <property type="entry name" value="PKS_KR"/>
    <property type="match status" value="1"/>
</dbReference>
<dbReference type="PROSITE" id="PS52004">
    <property type="entry name" value="KS3_2"/>
    <property type="match status" value="1"/>
</dbReference>
<dbReference type="Gene3D" id="1.10.1200.10">
    <property type="entry name" value="ACP-like"/>
    <property type="match status" value="1"/>
</dbReference>
<dbReference type="RefSeq" id="WP_156214989.1">
    <property type="nucleotide sequence ID" value="NZ_WOFH01000002.1"/>
</dbReference>
<evidence type="ECO:0000313" key="8">
    <source>
        <dbReference type="Proteomes" id="UP000432015"/>
    </source>
</evidence>
<organism evidence="7 8">
    <name type="scientific">Actinomadura litoris</name>
    <dbReference type="NCBI Taxonomy" id="2678616"/>
    <lineage>
        <taxon>Bacteria</taxon>
        <taxon>Bacillati</taxon>
        <taxon>Actinomycetota</taxon>
        <taxon>Actinomycetes</taxon>
        <taxon>Streptosporangiales</taxon>
        <taxon>Thermomonosporaceae</taxon>
        <taxon>Actinomadura</taxon>
    </lineage>
</organism>
<dbReference type="InterPro" id="IPR036736">
    <property type="entry name" value="ACP-like_sf"/>
</dbReference>
<dbReference type="InterPro" id="IPR014031">
    <property type="entry name" value="Ketoacyl_synth_C"/>
</dbReference>
<keyword evidence="4" id="KW-0012">Acyltransferase</keyword>
<dbReference type="CDD" id="cd00833">
    <property type="entry name" value="PKS"/>
    <property type="match status" value="1"/>
</dbReference>
<feature type="region of interest" description="Disordered" evidence="5">
    <location>
        <begin position="1612"/>
        <end position="1645"/>
    </location>
</feature>
<evidence type="ECO:0000313" key="7">
    <source>
        <dbReference type="EMBL" id="MUN36025.1"/>
    </source>
</evidence>
<protein>
    <submittedName>
        <fullName evidence="7">SDR family NAD(P)-dependent oxidoreductase</fullName>
    </submittedName>
</protein>
<dbReference type="InterPro" id="IPR050091">
    <property type="entry name" value="PKS_NRPS_Biosynth_Enz"/>
</dbReference>
<dbReference type="InterPro" id="IPR036291">
    <property type="entry name" value="NAD(P)-bd_dom_sf"/>
</dbReference>
<dbReference type="Pfam" id="PF00109">
    <property type="entry name" value="ketoacyl-synt"/>
    <property type="match status" value="1"/>
</dbReference>
<dbReference type="Gene3D" id="3.40.366.10">
    <property type="entry name" value="Malonyl-Coenzyme A Acyl Carrier Protein, domain 2"/>
    <property type="match status" value="1"/>
</dbReference>
<dbReference type="Pfam" id="PF08659">
    <property type="entry name" value="KR"/>
    <property type="match status" value="1"/>
</dbReference>
<dbReference type="InterPro" id="IPR014030">
    <property type="entry name" value="Ketoacyl_synth_N"/>
</dbReference>
<dbReference type="Pfam" id="PF02801">
    <property type="entry name" value="Ketoacyl-synt_C"/>
    <property type="match status" value="1"/>
</dbReference>
<keyword evidence="2" id="KW-0597">Phosphoprotein</keyword>
<dbReference type="SMART" id="SM00827">
    <property type="entry name" value="PKS_AT"/>
    <property type="match status" value="1"/>
</dbReference>
<dbReference type="InterPro" id="IPR014043">
    <property type="entry name" value="Acyl_transferase_dom"/>
</dbReference>
<dbReference type="GO" id="GO:0006633">
    <property type="term" value="P:fatty acid biosynthetic process"/>
    <property type="evidence" value="ECO:0007669"/>
    <property type="project" value="TreeGrafter"/>
</dbReference>
<dbReference type="SUPFAM" id="SSF55048">
    <property type="entry name" value="Probable ACP-binding domain of malonyl-CoA ACP transacylase"/>
    <property type="match status" value="1"/>
</dbReference>
<dbReference type="Proteomes" id="UP000432015">
    <property type="component" value="Unassembled WGS sequence"/>
</dbReference>
<evidence type="ECO:0000256" key="4">
    <source>
        <dbReference type="ARBA" id="ARBA00023315"/>
    </source>
</evidence>
<dbReference type="InterPro" id="IPR057326">
    <property type="entry name" value="KR_dom"/>
</dbReference>
<keyword evidence="3" id="KW-0808">Transferase</keyword>
<reference evidence="7 8" key="1">
    <citation type="submission" date="2019-11" db="EMBL/GenBank/DDBJ databases">
        <authorList>
            <person name="Cao P."/>
        </authorList>
    </citation>
    <scope>NUCLEOTIDE SEQUENCE [LARGE SCALE GENOMIC DNA]</scope>
    <source>
        <strain evidence="7 8">NEAU-AAG5</strain>
    </source>
</reference>
<dbReference type="SUPFAM" id="SSF47336">
    <property type="entry name" value="ACP-like"/>
    <property type="match status" value="1"/>
</dbReference>
<dbReference type="Gene3D" id="3.40.47.10">
    <property type="match status" value="1"/>
</dbReference>
<dbReference type="Gene3D" id="3.20.20.70">
    <property type="entry name" value="Aldolase class I"/>
    <property type="match status" value="2"/>
</dbReference>
<feature type="region of interest" description="Disordered" evidence="5">
    <location>
        <begin position="1"/>
        <end position="27"/>
    </location>
</feature>
<evidence type="ECO:0000259" key="6">
    <source>
        <dbReference type="PROSITE" id="PS52004"/>
    </source>
</evidence>
<dbReference type="PANTHER" id="PTHR43775:SF51">
    <property type="entry name" value="INACTIVE PHENOLPHTHIOCEROL SYNTHESIS POLYKETIDE SYNTHASE TYPE I PKS1-RELATED"/>
    <property type="match status" value="1"/>
</dbReference>
<dbReference type="Pfam" id="PF00698">
    <property type="entry name" value="Acyl_transf_1"/>
    <property type="match status" value="1"/>
</dbReference>
<keyword evidence="1" id="KW-0596">Phosphopantetheine</keyword>
<dbReference type="InterPro" id="IPR020841">
    <property type="entry name" value="PKS_Beta-ketoAc_synthase_dom"/>
</dbReference>
<gene>
    <name evidence="7" type="ORF">GNZ18_05350</name>
</gene>
<dbReference type="SUPFAM" id="SSF53901">
    <property type="entry name" value="Thiolase-like"/>
    <property type="match status" value="1"/>
</dbReference>
<dbReference type="InterPro" id="IPR016039">
    <property type="entry name" value="Thiolase-like"/>
</dbReference>
<dbReference type="InterPro" id="IPR016035">
    <property type="entry name" value="Acyl_Trfase/lysoPLipase"/>
</dbReference>
<name>A0A7K1KVF5_9ACTN</name>
<comment type="caution">
    <text evidence="7">The sequence shown here is derived from an EMBL/GenBank/DDBJ whole genome shotgun (WGS) entry which is preliminary data.</text>
</comment>
<accession>A0A7K1KVF5</accession>